<name>A0A919TFV5_9ACTN</name>
<comment type="caution">
    <text evidence="1">The sequence shown here is derived from an EMBL/GenBank/DDBJ whole genome shotgun (WGS) entry which is preliminary data.</text>
</comment>
<organism evidence="1 2">
    <name type="scientific">Paractinoplanes toevensis</name>
    <dbReference type="NCBI Taxonomy" id="571911"/>
    <lineage>
        <taxon>Bacteria</taxon>
        <taxon>Bacillati</taxon>
        <taxon>Actinomycetota</taxon>
        <taxon>Actinomycetes</taxon>
        <taxon>Micromonosporales</taxon>
        <taxon>Micromonosporaceae</taxon>
        <taxon>Paractinoplanes</taxon>
    </lineage>
</organism>
<keyword evidence="2" id="KW-1185">Reference proteome</keyword>
<reference evidence="1 2" key="1">
    <citation type="submission" date="2021-03" db="EMBL/GenBank/DDBJ databases">
        <title>Whole genome shotgun sequence of Actinoplanes toevensis NBRC 105298.</title>
        <authorList>
            <person name="Komaki H."/>
            <person name="Tamura T."/>
        </authorList>
    </citation>
    <scope>NUCLEOTIDE SEQUENCE [LARGE SCALE GENOMIC DNA]</scope>
    <source>
        <strain evidence="1 2">NBRC 105298</strain>
    </source>
</reference>
<proteinExistence type="predicted"/>
<gene>
    <name evidence="1" type="ORF">Ato02nite_061850</name>
</gene>
<dbReference type="AlphaFoldDB" id="A0A919TFV5"/>
<accession>A0A919TFV5</accession>
<evidence type="ECO:0000313" key="1">
    <source>
        <dbReference type="EMBL" id="GIM94392.1"/>
    </source>
</evidence>
<dbReference type="EMBL" id="BOQN01000081">
    <property type="protein sequence ID" value="GIM94392.1"/>
    <property type="molecule type" value="Genomic_DNA"/>
</dbReference>
<dbReference type="RefSeq" id="WP_213010181.1">
    <property type="nucleotide sequence ID" value="NZ_BOQN01000081.1"/>
</dbReference>
<dbReference type="Proteomes" id="UP000677082">
    <property type="component" value="Unassembled WGS sequence"/>
</dbReference>
<evidence type="ECO:0000313" key="2">
    <source>
        <dbReference type="Proteomes" id="UP000677082"/>
    </source>
</evidence>
<sequence length="108" mass="11295">MPVAVGVVLAVQLHGSRVCPVWCRCLRRAKVAVIVPIIATTIVIMSSAMPVGSGPGPVTVVVAVAATAKASRRHAVRTARRIVRVGVVAADYSGQRRCGGEIAWQAQQ</sequence>
<protein>
    <submittedName>
        <fullName evidence="1">Uncharacterized protein</fullName>
    </submittedName>
</protein>